<proteinExistence type="predicted"/>
<reference evidence="4 5" key="1">
    <citation type="journal article" date="2009" name="Stand. Genomic Sci.">
        <title>Complete genome sequence of Brachybacterium faecium type strain (Schefferle 6-10).</title>
        <authorList>
            <person name="Lapidus A."/>
            <person name="Pukall R."/>
            <person name="Labuttii K."/>
            <person name="Copeland A."/>
            <person name="Del Rio T.G."/>
            <person name="Nolan M."/>
            <person name="Chen F."/>
            <person name="Lucas S."/>
            <person name="Tice H."/>
            <person name="Cheng J.F."/>
            <person name="Bruce D."/>
            <person name="Goodwin L."/>
            <person name="Pitluck S."/>
            <person name="Rohde M."/>
            <person name="Goker M."/>
            <person name="Pati A."/>
            <person name="Ivanova N."/>
            <person name="Mavrommatis K."/>
            <person name="Chen A."/>
            <person name="Palaniappan K."/>
            <person name="D'haeseleer P."/>
            <person name="Chain P."/>
            <person name="Bristow J."/>
            <person name="Eisen J.A."/>
            <person name="Markowitz V."/>
            <person name="Hugenholtz P."/>
            <person name="Kyrpides N.C."/>
            <person name="Klenk H.P."/>
        </authorList>
    </citation>
    <scope>NUCLEOTIDE SEQUENCE [LARGE SCALE GENOMIC DNA]</scope>
    <source>
        <strain evidence="5">ATCC 43885 / DSM 4810 / JCM 11609 / LMG 19847 / NBRC 14762 / NCIMB 9860 / 6-10</strain>
    </source>
</reference>
<dbReference type="Gene3D" id="3.40.630.30">
    <property type="match status" value="1"/>
</dbReference>
<dbReference type="AlphaFoldDB" id="C7MDP9"/>
<dbReference type="InterPro" id="IPR056935">
    <property type="entry name" value="Rv0428c-like_C"/>
</dbReference>
<keyword evidence="1 4" id="KW-0808">Transferase</keyword>
<dbReference type="InterPro" id="IPR016181">
    <property type="entry name" value="Acyl_CoA_acyltransferase"/>
</dbReference>
<evidence type="ECO:0000259" key="3">
    <source>
        <dbReference type="PROSITE" id="PS51186"/>
    </source>
</evidence>
<feature type="domain" description="N-acetyltransferase" evidence="3">
    <location>
        <begin position="134"/>
        <end position="274"/>
    </location>
</feature>
<organism evidence="4 5">
    <name type="scientific">Brachybacterium faecium (strain ATCC 43885 / DSM 4810 / JCM 11609 / LMG 19847 / NBRC 14762 / NCIMB 9860 / 6-10)</name>
    <dbReference type="NCBI Taxonomy" id="446465"/>
    <lineage>
        <taxon>Bacteria</taxon>
        <taxon>Bacillati</taxon>
        <taxon>Actinomycetota</taxon>
        <taxon>Actinomycetes</taxon>
        <taxon>Micrococcales</taxon>
        <taxon>Dermabacteraceae</taxon>
        <taxon>Brachybacterium</taxon>
    </lineage>
</organism>
<dbReference type="InterPro" id="IPR000182">
    <property type="entry name" value="GNAT_dom"/>
</dbReference>
<dbReference type="CDD" id="cd04301">
    <property type="entry name" value="NAT_SF"/>
    <property type="match status" value="1"/>
</dbReference>
<dbReference type="SUPFAM" id="SSF55729">
    <property type="entry name" value="Acyl-CoA N-acyltransferases (Nat)"/>
    <property type="match status" value="1"/>
</dbReference>
<dbReference type="EMBL" id="CP001643">
    <property type="protein sequence ID" value="ACU85706.1"/>
    <property type="molecule type" value="Genomic_DNA"/>
</dbReference>
<dbReference type="HOGENOM" id="CLU_048109_0_1_11"/>
<dbReference type="GO" id="GO:0016747">
    <property type="term" value="F:acyltransferase activity, transferring groups other than amino-acyl groups"/>
    <property type="evidence" value="ECO:0007669"/>
    <property type="project" value="InterPro"/>
</dbReference>
<evidence type="ECO:0000256" key="1">
    <source>
        <dbReference type="ARBA" id="ARBA00022679"/>
    </source>
</evidence>
<keyword evidence="5" id="KW-1185">Reference proteome</keyword>
<accession>C7MDP9</accession>
<dbReference type="OrthoDB" id="9775595at2"/>
<evidence type="ECO:0000313" key="5">
    <source>
        <dbReference type="Proteomes" id="UP000001919"/>
    </source>
</evidence>
<evidence type="ECO:0000313" key="4">
    <source>
        <dbReference type="EMBL" id="ACU85706.1"/>
    </source>
</evidence>
<gene>
    <name evidence="4" type="ordered locus">Bfae_18900</name>
</gene>
<protein>
    <submittedName>
        <fullName evidence="4">Acetyltransferase</fullName>
    </submittedName>
</protein>
<dbReference type="PANTHER" id="PTHR43420:SF44">
    <property type="entry name" value="ACETYLTRANSFERASE YPEA"/>
    <property type="match status" value="1"/>
</dbReference>
<keyword evidence="2" id="KW-0012">Acyltransferase</keyword>
<name>C7MDP9_BRAFD</name>
<evidence type="ECO:0000256" key="2">
    <source>
        <dbReference type="ARBA" id="ARBA00023315"/>
    </source>
</evidence>
<sequence>MTRRTRRSATPPPLRPLTGTRLAEALIGGWRPLQRLDVDGFSVLRSRGVTRRAHSILALDAPDSEPELAAALDRVESLVARAGERPTHRILDGVTPEALEPLLEARGDESAGDSEILERELTGTLPRPHPSAVISTGALDEDWFDAAWALAPREGEGARESLHDILAGTPAIQVRLPAGEVPDAAVGRAALVDVGKETLVVLNMIAVDPAHRRRGLGRALSGTLLALAAVQGARRALLEVEAENTPARTLYRDLGFRRIGGYHYRLGSTPATSS</sequence>
<dbReference type="PROSITE" id="PS51186">
    <property type="entry name" value="GNAT"/>
    <property type="match status" value="1"/>
</dbReference>
<dbReference type="Proteomes" id="UP000001919">
    <property type="component" value="Chromosome"/>
</dbReference>
<dbReference type="KEGG" id="bfa:Bfae_18900"/>
<dbReference type="PATRIC" id="fig|446465.5.peg.1879"/>
<dbReference type="eggNOG" id="COG0456">
    <property type="taxonomic scope" value="Bacteria"/>
</dbReference>
<dbReference type="STRING" id="446465.Bfae_18900"/>
<dbReference type="Pfam" id="PF24553">
    <property type="entry name" value="Rv0428c_C"/>
    <property type="match status" value="1"/>
</dbReference>
<dbReference type="InterPro" id="IPR050680">
    <property type="entry name" value="YpeA/RimI_acetyltransf"/>
</dbReference>
<dbReference type="PANTHER" id="PTHR43420">
    <property type="entry name" value="ACETYLTRANSFERASE"/>
    <property type="match status" value="1"/>
</dbReference>